<name>A0A0A0N289_LAOST</name>
<dbReference type="GO" id="GO:0008483">
    <property type="term" value="F:transaminase activity"/>
    <property type="evidence" value="ECO:0007669"/>
    <property type="project" value="UniProtKB-KW"/>
</dbReference>
<dbReference type="SUPFAM" id="SSF53383">
    <property type="entry name" value="PLP-dependent transferases"/>
    <property type="match status" value="1"/>
</dbReference>
<dbReference type="InterPro" id="IPR015421">
    <property type="entry name" value="PyrdxlP-dep_Trfase_major"/>
</dbReference>
<keyword evidence="5" id="KW-0663">Pyridoxal phosphate</keyword>
<dbReference type="EMBL" id="JQ861725">
    <property type="protein sequence ID" value="AGC92252.1"/>
    <property type="molecule type" value="mRNA"/>
</dbReference>
<dbReference type="Gene3D" id="3.40.640.10">
    <property type="entry name" value="Type I PLP-dependent aspartate aminotransferase-like (Major domain)"/>
    <property type="match status" value="1"/>
</dbReference>
<organism evidence="6">
    <name type="scientific">Laodelphax striatellus</name>
    <name type="common">Small brown planthopper</name>
    <name type="synonym">Delphax striatella</name>
    <dbReference type="NCBI Taxonomy" id="195883"/>
    <lineage>
        <taxon>Eukaryota</taxon>
        <taxon>Metazoa</taxon>
        <taxon>Ecdysozoa</taxon>
        <taxon>Arthropoda</taxon>
        <taxon>Hexapoda</taxon>
        <taxon>Insecta</taxon>
        <taxon>Pterygota</taxon>
        <taxon>Neoptera</taxon>
        <taxon>Paraneoptera</taxon>
        <taxon>Hemiptera</taxon>
        <taxon>Auchenorrhyncha</taxon>
        <taxon>Fulgoroidea</taxon>
        <taxon>Delphacidae</taxon>
        <taxon>Criomorphinae</taxon>
        <taxon>Laodelphax</taxon>
    </lineage>
</organism>
<protein>
    <submittedName>
        <fullName evidence="6">Putative alanine aminotransferase isoform 2</fullName>
    </submittedName>
</protein>
<dbReference type="Gene3D" id="3.90.1150.10">
    <property type="entry name" value="Aspartate Aminotransferase, domain 1"/>
    <property type="match status" value="1"/>
</dbReference>
<accession>A0A0A0N289</accession>
<evidence type="ECO:0000256" key="1">
    <source>
        <dbReference type="ARBA" id="ARBA00001933"/>
    </source>
</evidence>
<evidence type="ECO:0000256" key="4">
    <source>
        <dbReference type="ARBA" id="ARBA00022679"/>
    </source>
</evidence>
<dbReference type="InterPro" id="IPR045088">
    <property type="entry name" value="ALAT1/2-like"/>
</dbReference>
<dbReference type="PANTHER" id="PTHR11751:SF29">
    <property type="entry name" value="ALANINE TRANSAMINASE"/>
    <property type="match status" value="1"/>
</dbReference>
<sequence>DGLQIASVMSSSKGYFGECGARGGYVELLNVGTKETYILYKLLSSNTCPNVAGQIYVDCLVNPPRKGDPSYELFISEKNKIISSHRSKIQFITDSFQKTRGISSFKPEGAPFIFAQMEVPPKAVKEAESKNICPSELYSTKLLRSTGICVSPGLI</sequence>
<keyword evidence="4 6" id="KW-0808">Transferase</keyword>
<dbReference type="AlphaFoldDB" id="A0A0A0N289"/>
<proteinExistence type="evidence at transcript level"/>
<keyword evidence="3 6" id="KW-0032">Aminotransferase</keyword>
<dbReference type="InterPro" id="IPR015422">
    <property type="entry name" value="PyrdxlP-dep_Trfase_small"/>
</dbReference>
<dbReference type="InterPro" id="IPR015424">
    <property type="entry name" value="PyrdxlP-dep_Trfase"/>
</dbReference>
<feature type="non-terminal residue" evidence="6">
    <location>
        <position position="155"/>
    </location>
</feature>
<dbReference type="PANTHER" id="PTHR11751">
    <property type="entry name" value="ALANINE AMINOTRANSFERASE"/>
    <property type="match status" value="1"/>
</dbReference>
<evidence type="ECO:0000256" key="2">
    <source>
        <dbReference type="ARBA" id="ARBA00011738"/>
    </source>
</evidence>
<comment type="subunit">
    <text evidence="2">Homodimer.</text>
</comment>
<comment type="cofactor">
    <cofactor evidence="1">
        <name>pyridoxal 5'-phosphate</name>
        <dbReference type="ChEBI" id="CHEBI:597326"/>
    </cofactor>
</comment>
<evidence type="ECO:0000256" key="3">
    <source>
        <dbReference type="ARBA" id="ARBA00022576"/>
    </source>
</evidence>
<feature type="non-terminal residue" evidence="6">
    <location>
        <position position="1"/>
    </location>
</feature>
<reference evidence="6" key="1">
    <citation type="journal article" date="2012" name="Open access insect physiol">
        <title>Transcriptome-based identification of enzymes involved in amino acid biosynthesis in the small brown planthopper, Laodelphax striatellus.</title>
        <authorList>
            <person name="Yang L."/>
            <person name="Fu Q."/>
            <person name="Hu W.-B."/>
            <person name="Li F."/>
            <person name="Li G."/>
        </authorList>
    </citation>
    <scope>NUCLEOTIDE SEQUENCE</scope>
</reference>
<evidence type="ECO:0000313" key="6">
    <source>
        <dbReference type="EMBL" id="AGC92252.1"/>
    </source>
</evidence>
<evidence type="ECO:0000256" key="5">
    <source>
        <dbReference type="ARBA" id="ARBA00022898"/>
    </source>
</evidence>